<name>A0A811BTB4_9VIRU</name>
<evidence type="ECO:0000313" key="1">
    <source>
        <dbReference type="EMBL" id="BCU03815.1"/>
    </source>
</evidence>
<reference evidence="1" key="1">
    <citation type="submission" date="2021-04" db="EMBL/GenBank/DDBJ databases">
        <title>Draft Genome Sequence of Pandoravirus japonicus, Isolated from the Sabaishi River of Niigata, Japan.</title>
        <authorList>
            <person name="Hosokawa N."/>
            <person name="Takahashi H."/>
            <person name="Aoki K."/>
            <person name="Takemura M."/>
        </authorList>
    </citation>
    <scope>NUCLEOTIDE SEQUENCE</scope>
</reference>
<dbReference type="Proteomes" id="UP001253637">
    <property type="component" value="Segment"/>
</dbReference>
<protein>
    <submittedName>
        <fullName evidence="1">Uncharacterized protein</fullName>
    </submittedName>
</protein>
<evidence type="ECO:0000313" key="2">
    <source>
        <dbReference type="Proteomes" id="UP001253637"/>
    </source>
</evidence>
<accession>A0A811BTB4</accession>
<proteinExistence type="predicted"/>
<organism evidence="1 2">
    <name type="scientific">Pandoravirus japonicus</name>
    <dbReference type="NCBI Taxonomy" id="2823154"/>
    <lineage>
        <taxon>Viruses</taxon>
        <taxon>Pandoravirus</taxon>
    </lineage>
</organism>
<sequence length="516" mass="56203">MERESTDRTALREALRERARVPPAAAARRPVRRPDAETLGQVVQFGLQRLDEAIGVLCTAGADARDALAYVRRLERDAWMPPTASALRVSNALGPLADWLAAMRDLYVAFWRGVVAVPSAVALWGTALGDPPTPRSVNRWLRAHFGVVLGPDQTPLLEPLEWTGAAADAVEALWRHAPASDRVPDVWVARRTALWQRGACAPKVLFVLALADDVPVTSSHVLVDDDVLTRTVVLYGAEQLPDDGPRRLRVVCHASATTPLMETARGGIVDGAGHSGADGPRVFVAIGAETMLASLDMPSTVPWAPAEAVWRWLAAIADDDRPTAGLISSLLAPPAMPMALQEHLSRGRVWVEAVRSAVVDRVRAPIARPVVAIHSEGSCTGSCSLWRHPPNYSPTPSVDRHRLFHACALSILFFFPPLPSWRGLSLSAHARARTHRRQTIACRLCARPRGSATRPRGRPALREAIHAAERRLVRSVRVVALDACLLDALLIDFWHRWRRHGGTRPTAHTHAAVSAA</sequence>
<dbReference type="EMBL" id="LC625835">
    <property type="protein sequence ID" value="BCU03815.1"/>
    <property type="molecule type" value="Genomic_DNA"/>
</dbReference>